<accession>A0AAD7TYF6</accession>
<protein>
    <submittedName>
        <fullName evidence="2">Uncharacterized protein</fullName>
    </submittedName>
</protein>
<organism evidence="2 3">
    <name type="scientific">Trametes cubensis</name>
    <dbReference type="NCBI Taxonomy" id="1111947"/>
    <lineage>
        <taxon>Eukaryota</taxon>
        <taxon>Fungi</taxon>
        <taxon>Dikarya</taxon>
        <taxon>Basidiomycota</taxon>
        <taxon>Agaricomycotina</taxon>
        <taxon>Agaricomycetes</taxon>
        <taxon>Polyporales</taxon>
        <taxon>Polyporaceae</taxon>
        <taxon>Trametes</taxon>
    </lineage>
</organism>
<dbReference type="EMBL" id="JAPEVG010000053">
    <property type="protein sequence ID" value="KAJ8489141.1"/>
    <property type="molecule type" value="Genomic_DNA"/>
</dbReference>
<gene>
    <name evidence="2" type="ORF">ONZ51_g3128</name>
</gene>
<dbReference type="Proteomes" id="UP001215151">
    <property type="component" value="Unassembled WGS sequence"/>
</dbReference>
<reference evidence="2" key="1">
    <citation type="submission" date="2022-11" db="EMBL/GenBank/DDBJ databases">
        <title>Genome Sequence of Cubamyces cubensis.</title>
        <authorList>
            <person name="Buettner E."/>
        </authorList>
    </citation>
    <scope>NUCLEOTIDE SEQUENCE</scope>
    <source>
        <strain evidence="2">MPL-01</strain>
    </source>
</reference>
<feature type="compositionally biased region" description="Basic and acidic residues" evidence="1">
    <location>
        <begin position="35"/>
        <end position="49"/>
    </location>
</feature>
<sequence>MASPTQTSRRASRASKVQDINQSSPTRKRRNTINRSDHTDSSSDAESSHSHPKYGLLDLDEPIKCTFQDGESVWIKLKDSAEWVPGVVSGKGARAAATRDGEGMRYPVRYNKTKREYFAPQNGELKPDTPEVRELLAAGGWLQDA</sequence>
<evidence type="ECO:0000313" key="2">
    <source>
        <dbReference type="EMBL" id="KAJ8489141.1"/>
    </source>
</evidence>
<name>A0AAD7TYF6_9APHY</name>
<evidence type="ECO:0000256" key="1">
    <source>
        <dbReference type="SAM" id="MobiDB-lite"/>
    </source>
</evidence>
<feature type="region of interest" description="Disordered" evidence="1">
    <location>
        <begin position="1"/>
        <end position="55"/>
    </location>
</feature>
<proteinExistence type="predicted"/>
<comment type="caution">
    <text evidence="2">The sequence shown here is derived from an EMBL/GenBank/DDBJ whole genome shotgun (WGS) entry which is preliminary data.</text>
</comment>
<keyword evidence="3" id="KW-1185">Reference proteome</keyword>
<dbReference type="AlphaFoldDB" id="A0AAD7TYF6"/>
<evidence type="ECO:0000313" key="3">
    <source>
        <dbReference type="Proteomes" id="UP001215151"/>
    </source>
</evidence>